<proteinExistence type="predicted"/>
<dbReference type="Proteomes" id="UP001143328">
    <property type="component" value="Unassembled WGS sequence"/>
</dbReference>
<dbReference type="CDD" id="cd00156">
    <property type="entry name" value="REC"/>
    <property type="match status" value="1"/>
</dbReference>
<dbReference type="Pfam" id="PF00072">
    <property type="entry name" value="Response_reg"/>
    <property type="match status" value="1"/>
</dbReference>
<dbReference type="PANTHER" id="PTHR43065">
    <property type="entry name" value="SENSOR HISTIDINE KINASE"/>
    <property type="match status" value="1"/>
</dbReference>
<dbReference type="InterPro" id="IPR036097">
    <property type="entry name" value="HisK_dim/P_sf"/>
</dbReference>
<keyword evidence="4 9" id="KW-0808">Transferase</keyword>
<dbReference type="PROSITE" id="PS50109">
    <property type="entry name" value="HIS_KIN"/>
    <property type="match status" value="1"/>
</dbReference>
<dbReference type="Pfam" id="PF08448">
    <property type="entry name" value="PAS_4"/>
    <property type="match status" value="1"/>
</dbReference>
<reference evidence="9" key="2">
    <citation type="submission" date="2023-01" db="EMBL/GenBank/DDBJ databases">
        <authorList>
            <person name="Sun Q."/>
            <person name="Evtushenko L."/>
        </authorList>
    </citation>
    <scope>NUCLEOTIDE SEQUENCE</scope>
    <source>
        <strain evidence="9">VKM B-2935</strain>
    </source>
</reference>
<dbReference type="AlphaFoldDB" id="A0A9W6NGP5"/>
<dbReference type="Gene3D" id="3.40.50.2300">
    <property type="match status" value="1"/>
</dbReference>
<feature type="domain" description="PAS" evidence="8">
    <location>
        <begin position="55"/>
        <end position="125"/>
    </location>
</feature>
<reference evidence="9" key="1">
    <citation type="journal article" date="2014" name="Int. J. Syst. Evol. Microbiol.">
        <title>Complete genome sequence of Corynebacterium casei LMG S-19264T (=DSM 44701T), isolated from a smear-ripened cheese.</title>
        <authorList>
            <consortium name="US DOE Joint Genome Institute (JGI-PGF)"/>
            <person name="Walter F."/>
            <person name="Albersmeier A."/>
            <person name="Kalinowski J."/>
            <person name="Ruckert C."/>
        </authorList>
    </citation>
    <scope>NUCLEOTIDE SEQUENCE</scope>
    <source>
        <strain evidence="9">VKM B-2935</strain>
    </source>
</reference>
<dbReference type="Gene3D" id="3.30.565.10">
    <property type="entry name" value="Histidine kinase-like ATPase, C-terminal domain"/>
    <property type="match status" value="1"/>
</dbReference>
<evidence type="ECO:0000256" key="4">
    <source>
        <dbReference type="ARBA" id="ARBA00022777"/>
    </source>
</evidence>
<dbReference type="Gene3D" id="3.30.450.20">
    <property type="entry name" value="PAS domain"/>
    <property type="match status" value="1"/>
</dbReference>
<dbReference type="PANTHER" id="PTHR43065:SF49">
    <property type="entry name" value="HISTIDINE KINASE"/>
    <property type="match status" value="1"/>
</dbReference>
<dbReference type="NCBIfam" id="TIGR00229">
    <property type="entry name" value="sensory_box"/>
    <property type="match status" value="1"/>
</dbReference>
<evidence type="ECO:0000256" key="3">
    <source>
        <dbReference type="ARBA" id="ARBA00022553"/>
    </source>
</evidence>
<dbReference type="SUPFAM" id="SSF55874">
    <property type="entry name" value="ATPase domain of HSP90 chaperone/DNA topoisomerase II/histidine kinase"/>
    <property type="match status" value="1"/>
</dbReference>
<dbReference type="InterPro" id="IPR011006">
    <property type="entry name" value="CheY-like_superfamily"/>
</dbReference>
<keyword evidence="3 5" id="KW-0597">Phosphoprotein</keyword>
<sequence length="541" mass="59107">MIERAPGLTDEQYIQALTEKLREADETLEAIRTGAVDALFIETGEGVSVYTLESADRPYRTLIEQMQEGAVTLSLDGFVLYGNERLGEIVHRPLERVVARDFSEFIATAERERFRQFLADSAEEAVRAEFDLRSEDDQLFPAYLSFRALALDSSEEPIICGVVTDLTEQRLLEARLSQAQKMEAVGQLTGGLAHDFNNLLQGIKGSLDLIARRPNSEKVVKWTEAGLKAADRGAKLTAQLLAFSRSQKLELQPLRVNTVIRDMTDLLVRTIGTTVRIKLNLEPSDQLVLSDPTQLELAILNLALNARDAMPTGGTLNITTQHHPQPAEGAPHGLMQVCIADTGVGMSEEVRLKAFNAFFSTKGIGAGTGLGLAQVQSIVEQSNGWVQLVSAPGAGTQVFLSIPYTQEGEHAEHLAIAVPPALQQNGKRVMLIDDDHDVRRVVSDMLEVLGHQVREAESGLAGLKLIDVQLPDIVLLDFAMPHLNGAEVAKLLKEKHPDLPLIFISGFSDSAQLQAAVGSGATVLRKPFTIDRLSEMLEQFG</sequence>
<dbReference type="InterPro" id="IPR003661">
    <property type="entry name" value="HisK_dim/P_dom"/>
</dbReference>
<dbReference type="SMART" id="SM00091">
    <property type="entry name" value="PAS"/>
    <property type="match status" value="1"/>
</dbReference>
<dbReference type="PRINTS" id="PR00344">
    <property type="entry name" value="BCTRLSENSOR"/>
</dbReference>
<dbReference type="SUPFAM" id="SSF55785">
    <property type="entry name" value="PYP-like sensor domain (PAS domain)"/>
    <property type="match status" value="1"/>
</dbReference>
<dbReference type="EC" id="2.7.13.3" evidence="2"/>
<evidence type="ECO:0000256" key="5">
    <source>
        <dbReference type="PROSITE-ProRule" id="PRU00169"/>
    </source>
</evidence>
<dbReference type="InterPro" id="IPR001789">
    <property type="entry name" value="Sig_transdc_resp-reg_receiver"/>
</dbReference>
<name>A0A9W6NGP5_9PSED</name>
<dbReference type="Gene3D" id="1.10.287.130">
    <property type="match status" value="1"/>
</dbReference>
<evidence type="ECO:0000259" key="7">
    <source>
        <dbReference type="PROSITE" id="PS50110"/>
    </source>
</evidence>
<evidence type="ECO:0000259" key="8">
    <source>
        <dbReference type="PROSITE" id="PS50112"/>
    </source>
</evidence>
<dbReference type="SUPFAM" id="SSF47384">
    <property type="entry name" value="Homodimeric domain of signal transducing histidine kinase"/>
    <property type="match status" value="1"/>
</dbReference>
<feature type="domain" description="Response regulatory" evidence="7">
    <location>
        <begin position="428"/>
        <end position="541"/>
    </location>
</feature>
<dbReference type="Pfam" id="PF00512">
    <property type="entry name" value="HisKA"/>
    <property type="match status" value="1"/>
</dbReference>
<dbReference type="EMBL" id="BSFN01000010">
    <property type="protein sequence ID" value="GLK90283.1"/>
    <property type="molecule type" value="Genomic_DNA"/>
</dbReference>
<accession>A0A9W6NGP5</accession>
<dbReference type="InterPro" id="IPR036890">
    <property type="entry name" value="HATPase_C_sf"/>
</dbReference>
<keyword evidence="10" id="KW-1185">Reference proteome</keyword>
<comment type="caution">
    <text evidence="9">The sequence shown here is derived from an EMBL/GenBank/DDBJ whole genome shotgun (WGS) entry which is preliminary data.</text>
</comment>
<protein>
    <recommendedName>
        <fullName evidence="2">histidine kinase</fullName>
        <ecNumber evidence="2">2.7.13.3</ecNumber>
    </recommendedName>
</protein>
<keyword evidence="4 9" id="KW-0418">Kinase</keyword>
<organism evidence="9 10">
    <name type="scientific">Pseudomonas turukhanskensis</name>
    <dbReference type="NCBI Taxonomy" id="1806536"/>
    <lineage>
        <taxon>Bacteria</taxon>
        <taxon>Pseudomonadati</taxon>
        <taxon>Pseudomonadota</taxon>
        <taxon>Gammaproteobacteria</taxon>
        <taxon>Pseudomonadales</taxon>
        <taxon>Pseudomonadaceae</taxon>
        <taxon>Pseudomonas</taxon>
    </lineage>
</organism>
<gene>
    <name evidence="9" type="ORF">GCM10017655_33460</name>
</gene>
<dbReference type="CDD" id="cd00082">
    <property type="entry name" value="HisKA"/>
    <property type="match status" value="1"/>
</dbReference>
<feature type="modified residue" description="4-aspartylphosphate" evidence="5">
    <location>
        <position position="477"/>
    </location>
</feature>
<dbReference type="CDD" id="cd00130">
    <property type="entry name" value="PAS"/>
    <property type="match status" value="1"/>
</dbReference>
<dbReference type="PROSITE" id="PS50110">
    <property type="entry name" value="RESPONSE_REGULATORY"/>
    <property type="match status" value="1"/>
</dbReference>
<dbReference type="PROSITE" id="PS50112">
    <property type="entry name" value="PAS"/>
    <property type="match status" value="1"/>
</dbReference>
<dbReference type="InterPro" id="IPR035965">
    <property type="entry name" value="PAS-like_dom_sf"/>
</dbReference>
<dbReference type="GO" id="GO:0000155">
    <property type="term" value="F:phosphorelay sensor kinase activity"/>
    <property type="evidence" value="ECO:0007669"/>
    <property type="project" value="InterPro"/>
</dbReference>
<dbReference type="SUPFAM" id="SSF52172">
    <property type="entry name" value="CheY-like"/>
    <property type="match status" value="1"/>
</dbReference>
<dbReference type="InterPro" id="IPR005467">
    <property type="entry name" value="His_kinase_dom"/>
</dbReference>
<evidence type="ECO:0000313" key="10">
    <source>
        <dbReference type="Proteomes" id="UP001143328"/>
    </source>
</evidence>
<dbReference type="InterPro" id="IPR013656">
    <property type="entry name" value="PAS_4"/>
</dbReference>
<dbReference type="InterPro" id="IPR003594">
    <property type="entry name" value="HATPase_dom"/>
</dbReference>
<dbReference type="Pfam" id="PF02518">
    <property type="entry name" value="HATPase_c"/>
    <property type="match status" value="1"/>
</dbReference>
<evidence type="ECO:0000259" key="6">
    <source>
        <dbReference type="PROSITE" id="PS50109"/>
    </source>
</evidence>
<comment type="catalytic activity">
    <reaction evidence="1">
        <text>ATP + protein L-histidine = ADP + protein N-phospho-L-histidine.</text>
        <dbReference type="EC" id="2.7.13.3"/>
    </reaction>
</comment>
<dbReference type="InterPro" id="IPR000014">
    <property type="entry name" value="PAS"/>
</dbReference>
<dbReference type="SMART" id="SM00387">
    <property type="entry name" value="HATPase_c"/>
    <property type="match status" value="1"/>
</dbReference>
<evidence type="ECO:0000256" key="1">
    <source>
        <dbReference type="ARBA" id="ARBA00000085"/>
    </source>
</evidence>
<evidence type="ECO:0000313" key="9">
    <source>
        <dbReference type="EMBL" id="GLK90283.1"/>
    </source>
</evidence>
<feature type="domain" description="Histidine kinase" evidence="6">
    <location>
        <begin position="191"/>
        <end position="406"/>
    </location>
</feature>
<dbReference type="RefSeq" id="WP_271196477.1">
    <property type="nucleotide sequence ID" value="NZ_BSFN01000010.1"/>
</dbReference>
<evidence type="ECO:0000256" key="2">
    <source>
        <dbReference type="ARBA" id="ARBA00012438"/>
    </source>
</evidence>
<dbReference type="SMART" id="SM00448">
    <property type="entry name" value="REC"/>
    <property type="match status" value="1"/>
</dbReference>
<dbReference type="InterPro" id="IPR004358">
    <property type="entry name" value="Sig_transdc_His_kin-like_C"/>
</dbReference>
<dbReference type="SMART" id="SM00388">
    <property type="entry name" value="HisKA"/>
    <property type="match status" value="1"/>
</dbReference>